<gene>
    <name evidence="1" type="ORF">GCM10011309_22330</name>
</gene>
<dbReference type="Proteomes" id="UP000600865">
    <property type="component" value="Unassembled WGS sequence"/>
</dbReference>
<protein>
    <submittedName>
        <fullName evidence="1">Uncharacterized protein</fullName>
    </submittedName>
</protein>
<organism evidence="1 2">
    <name type="scientific">Litorimonas cladophorae</name>
    <dbReference type="NCBI Taxonomy" id="1220491"/>
    <lineage>
        <taxon>Bacteria</taxon>
        <taxon>Pseudomonadati</taxon>
        <taxon>Pseudomonadota</taxon>
        <taxon>Alphaproteobacteria</taxon>
        <taxon>Maricaulales</taxon>
        <taxon>Robiginitomaculaceae</taxon>
    </lineage>
</organism>
<comment type="caution">
    <text evidence="1">The sequence shown here is derived from an EMBL/GenBank/DDBJ whole genome shotgun (WGS) entry which is preliminary data.</text>
</comment>
<dbReference type="EMBL" id="BMYV01000002">
    <property type="protein sequence ID" value="GGX71651.1"/>
    <property type="molecule type" value="Genomic_DNA"/>
</dbReference>
<keyword evidence="2" id="KW-1185">Reference proteome</keyword>
<sequence length="44" mass="4963">MVAGGVYVALDQRRERNEKLAKIQRELARREAAEPAKNAVDPQN</sequence>
<proteinExistence type="predicted"/>
<evidence type="ECO:0000313" key="2">
    <source>
        <dbReference type="Proteomes" id="UP000600865"/>
    </source>
</evidence>
<reference evidence="1 2" key="1">
    <citation type="journal article" date="2014" name="Int. J. Syst. Evol. Microbiol.">
        <title>Complete genome sequence of Corynebacterium casei LMG S-19264T (=DSM 44701T), isolated from a smear-ripened cheese.</title>
        <authorList>
            <consortium name="US DOE Joint Genome Institute (JGI-PGF)"/>
            <person name="Walter F."/>
            <person name="Albersmeier A."/>
            <person name="Kalinowski J."/>
            <person name="Ruckert C."/>
        </authorList>
    </citation>
    <scope>NUCLEOTIDE SEQUENCE [LARGE SCALE GENOMIC DNA]</scope>
    <source>
        <strain evidence="1 2">KCTC 23968</strain>
    </source>
</reference>
<accession>A0A918NJC0</accession>
<dbReference type="AlphaFoldDB" id="A0A918NJC0"/>
<name>A0A918NJC0_9PROT</name>
<evidence type="ECO:0000313" key="1">
    <source>
        <dbReference type="EMBL" id="GGX71651.1"/>
    </source>
</evidence>